<dbReference type="AlphaFoldDB" id="A0A3B0RIV6"/>
<evidence type="ECO:0000313" key="2">
    <source>
        <dbReference type="EMBL" id="VAV91742.1"/>
    </source>
</evidence>
<feature type="compositionally biased region" description="Polar residues" evidence="1">
    <location>
        <begin position="342"/>
        <end position="351"/>
    </location>
</feature>
<accession>A0A3B0RIV6</accession>
<dbReference type="EMBL" id="UOEI01000068">
    <property type="protein sequence ID" value="VAV91742.1"/>
    <property type="molecule type" value="Genomic_DNA"/>
</dbReference>
<evidence type="ECO:0000256" key="1">
    <source>
        <dbReference type="SAM" id="MobiDB-lite"/>
    </source>
</evidence>
<proteinExistence type="predicted"/>
<feature type="non-terminal residue" evidence="2">
    <location>
        <position position="1"/>
    </location>
</feature>
<reference evidence="2" key="1">
    <citation type="submission" date="2018-06" db="EMBL/GenBank/DDBJ databases">
        <authorList>
            <person name="Zhirakovskaya E."/>
        </authorList>
    </citation>
    <scope>NUCLEOTIDE SEQUENCE</scope>
</reference>
<gene>
    <name evidence="2" type="ORF">MNBD_ACTINO01-1270</name>
</gene>
<name>A0A3B0RIV6_9ZZZZ</name>
<feature type="compositionally biased region" description="Polar residues" evidence="1">
    <location>
        <begin position="363"/>
        <end position="385"/>
    </location>
</feature>
<feature type="region of interest" description="Disordered" evidence="1">
    <location>
        <begin position="340"/>
        <end position="385"/>
    </location>
</feature>
<organism evidence="2">
    <name type="scientific">hydrothermal vent metagenome</name>
    <dbReference type="NCBI Taxonomy" id="652676"/>
    <lineage>
        <taxon>unclassified sequences</taxon>
        <taxon>metagenomes</taxon>
        <taxon>ecological metagenomes</taxon>
    </lineage>
</organism>
<sequence length="385" mass="40642">AGVNGGTFTGDETAPIPVRVTPNVFDLEVRVEIGAGPILTTYLEWPPEFRDIVLSGGACSGLTEIAVHVGAGVLEGDDQAFDVTFVGSDCTGTYEPTTTTATPSDLRGFATVDVEDYVGAGIEDAVAEIVDIDAIVEATIDTLGNQNEGGRWCCENPPFTATNLDPINGDLPRQGGGLNGVSYQELTEYLTPGDRVTLAIKGGVALYVFGPDGWPVHPVPPHQAEAIDVLRDAETRWRGNDSGTELSPLDIVSMISNRYRGSWWGATEQRVAMALSGAQGYPETCSAVDLPPPLEQFVEPRSFEGLPNDVADTRDRLIEAATSCDFDAILAMVPGLDRSRSMTRPTVSMSSGGAPPPRGTCSREATGSTDTSVRSCTPSPSFPTA</sequence>
<protein>
    <submittedName>
        <fullName evidence="2">Uncharacterized protein</fullName>
    </submittedName>
</protein>